<keyword evidence="1" id="KW-0472">Membrane</keyword>
<gene>
    <name evidence="2" type="ORF">D0T11_15835</name>
</gene>
<dbReference type="AlphaFoldDB" id="A0A418QRJ8"/>
<name>A0A418QRJ8_9BACT</name>
<evidence type="ECO:0000313" key="2">
    <source>
        <dbReference type="EMBL" id="RIY07722.1"/>
    </source>
</evidence>
<evidence type="ECO:0000256" key="1">
    <source>
        <dbReference type="SAM" id="Phobius"/>
    </source>
</evidence>
<accession>A0A418QRJ8</accession>
<keyword evidence="1" id="KW-1133">Transmembrane helix</keyword>
<sequence>MNRFMAFLAQLNRFSYYFIALCFVLPLGCLGYFIFIRTPQFLFTVKDGLLENPQLMGAIGEEAGYNLWYSGNEAPNRTFQVTIKGGCPEASLIVRGTYTDKAHTVTDTVLVKCL</sequence>
<evidence type="ECO:0000313" key="3">
    <source>
        <dbReference type="Proteomes" id="UP000284250"/>
    </source>
</evidence>
<keyword evidence="3" id="KW-1185">Reference proteome</keyword>
<organism evidence="2 3">
    <name type="scientific">Hymenobacter rubripertinctus</name>
    <dbReference type="NCBI Taxonomy" id="2029981"/>
    <lineage>
        <taxon>Bacteria</taxon>
        <taxon>Pseudomonadati</taxon>
        <taxon>Bacteroidota</taxon>
        <taxon>Cytophagia</taxon>
        <taxon>Cytophagales</taxon>
        <taxon>Hymenobacteraceae</taxon>
        <taxon>Hymenobacter</taxon>
    </lineage>
</organism>
<comment type="caution">
    <text evidence="2">The sequence shown here is derived from an EMBL/GenBank/DDBJ whole genome shotgun (WGS) entry which is preliminary data.</text>
</comment>
<proteinExistence type="predicted"/>
<feature type="transmembrane region" description="Helical" evidence="1">
    <location>
        <begin position="14"/>
        <end position="36"/>
    </location>
</feature>
<dbReference type="OrthoDB" id="9839208at2"/>
<dbReference type="Proteomes" id="UP000284250">
    <property type="component" value="Unassembled WGS sequence"/>
</dbReference>
<dbReference type="EMBL" id="QYCN01000027">
    <property type="protein sequence ID" value="RIY07722.1"/>
    <property type="molecule type" value="Genomic_DNA"/>
</dbReference>
<reference evidence="2 3" key="1">
    <citation type="submission" date="2019-01" db="EMBL/GenBank/DDBJ databases">
        <title>Hymenobacter humicola sp. nov., isolated from soils in Antarctica.</title>
        <authorList>
            <person name="Sedlacek I."/>
            <person name="Holochova P."/>
            <person name="Kralova S."/>
            <person name="Pantucek R."/>
            <person name="Stankova E."/>
            <person name="Vrbovska V."/>
            <person name="Kristofova L."/>
            <person name="Svec P."/>
            <person name="Busse H.-J."/>
        </authorList>
    </citation>
    <scope>NUCLEOTIDE SEQUENCE [LARGE SCALE GENOMIC DNA]</scope>
    <source>
        <strain evidence="2 3">CCM 8852</strain>
    </source>
</reference>
<dbReference type="RefSeq" id="WP_119656784.1">
    <property type="nucleotide sequence ID" value="NZ_JBHUOI010000049.1"/>
</dbReference>
<keyword evidence="1" id="KW-0812">Transmembrane</keyword>
<protein>
    <submittedName>
        <fullName evidence="2">Uncharacterized protein</fullName>
    </submittedName>
</protein>